<dbReference type="SUPFAM" id="SSF50494">
    <property type="entry name" value="Trypsin-like serine proteases"/>
    <property type="match status" value="1"/>
</dbReference>
<dbReference type="AlphaFoldDB" id="A0AAV4FW04"/>
<comment type="caution">
    <text evidence="1">The sequence shown here is derived from an EMBL/GenBank/DDBJ whole genome shotgun (WGS) entry which is preliminary data.</text>
</comment>
<protein>
    <recommendedName>
        <fullName evidence="3">Peptidase S1 domain-containing protein</fullName>
    </recommendedName>
</protein>
<evidence type="ECO:0008006" key="3">
    <source>
        <dbReference type="Google" id="ProtNLM"/>
    </source>
</evidence>
<keyword evidence="2" id="KW-1185">Reference proteome</keyword>
<dbReference type="InterPro" id="IPR009003">
    <property type="entry name" value="Peptidase_S1_PA"/>
</dbReference>
<evidence type="ECO:0000313" key="2">
    <source>
        <dbReference type="Proteomes" id="UP000762676"/>
    </source>
</evidence>
<reference evidence="1 2" key="1">
    <citation type="journal article" date="2021" name="Elife">
        <title>Chloroplast acquisition without the gene transfer in kleptoplastic sea slugs, Plakobranchus ocellatus.</title>
        <authorList>
            <person name="Maeda T."/>
            <person name="Takahashi S."/>
            <person name="Yoshida T."/>
            <person name="Shimamura S."/>
            <person name="Takaki Y."/>
            <person name="Nagai Y."/>
            <person name="Toyoda A."/>
            <person name="Suzuki Y."/>
            <person name="Arimoto A."/>
            <person name="Ishii H."/>
            <person name="Satoh N."/>
            <person name="Nishiyama T."/>
            <person name="Hasebe M."/>
            <person name="Maruyama T."/>
            <person name="Minagawa J."/>
            <person name="Obokata J."/>
            <person name="Shigenobu S."/>
        </authorList>
    </citation>
    <scope>NUCLEOTIDE SEQUENCE [LARGE SCALE GENOMIC DNA]</scope>
</reference>
<proteinExistence type="predicted"/>
<evidence type="ECO:0000313" key="1">
    <source>
        <dbReference type="EMBL" id="GFR77274.1"/>
    </source>
</evidence>
<dbReference type="EMBL" id="BMAT01011683">
    <property type="protein sequence ID" value="GFR77274.1"/>
    <property type="molecule type" value="Genomic_DNA"/>
</dbReference>
<organism evidence="1 2">
    <name type="scientific">Elysia marginata</name>
    <dbReference type="NCBI Taxonomy" id="1093978"/>
    <lineage>
        <taxon>Eukaryota</taxon>
        <taxon>Metazoa</taxon>
        <taxon>Spiralia</taxon>
        <taxon>Lophotrochozoa</taxon>
        <taxon>Mollusca</taxon>
        <taxon>Gastropoda</taxon>
        <taxon>Heterobranchia</taxon>
        <taxon>Euthyneura</taxon>
        <taxon>Panpulmonata</taxon>
        <taxon>Sacoglossa</taxon>
        <taxon>Placobranchoidea</taxon>
        <taxon>Plakobranchidae</taxon>
        <taxon>Elysia</taxon>
    </lineage>
</organism>
<accession>A0AAV4FW04</accession>
<sequence length="345" mass="38890">MIAVVVVVLVIVVIVVVSHLSSLRFSTTYRHHECEIFSESEPEAAESGYKWKNCEKNPGHVKFISAPDFTENYLSKLHSEAQREVLQARVDLTVRLRVNWTSQDRQDDDEFSAVRGTKLRRFGTGCILDVSYPVDDEPCPCPECDEKIVRKHWAFPVLTARHVVYDTEEAKQTKVDLFYDDESCEQNGRMKTLWGLEVLKTSVESDECTMLCVTHDEDLGERLESICRCVHGSEPGEPFNLADLGWAESCGKDYQHVMVVSHPHGQPKKITVGEVVRETEEAGTFDNPAIFYNTPTCAGSSGAPLNVFGKTPTLLYYFWYSSVHSGRCGESSTDPCDQLNFGLCW</sequence>
<name>A0AAV4FW04_9GAST</name>
<dbReference type="Proteomes" id="UP000762676">
    <property type="component" value="Unassembled WGS sequence"/>
</dbReference>
<gene>
    <name evidence="1" type="ORF">ElyMa_005820800</name>
</gene>